<dbReference type="RefSeq" id="XP_026491718.2">
    <property type="nucleotide sequence ID" value="XM_026635933.2"/>
</dbReference>
<comment type="similarity">
    <text evidence="2">Belongs to the EMC10 family.</text>
</comment>
<evidence type="ECO:0000256" key="6">
    <source>
        <dbReference type="ARBA" id="ARBA00022824"/>
    </source>
</evidence>
<keyword evidence="11" id="KW-1185">Reference proteome</keyword>
<evidence type="ECO:0000256" key="9">
    <source>
        <dbReference type="SAM" id="Phobius"/>
    </source>
</evidence>
<evidence type="ECO:0000313" key="12">
    <source>
        <dbReference type="RefSeq" id="XP_026491718.2"/>
    </source>
</evidence>
<proteinExistence type="inferred from homology"/>
<keyword evidence="5 10" id="KW-0732">Signal</keyword>
<dbReference type="GeneID" id="113397535"/>
<dbReference type="AlphaFoldDB" id="A0A8B8I3Q6"/>
<dbReference type="GO" id="GO:0072546">
    <property type="term" value="C:EMC complex"/>
    <property type="evidence" value="ECO:0007669"/>
    <property type="project" value="TreeGrafter"/>
</dbReference>
<keyword evidence="4 9" id="KW-0812">Transmembrane</keyword>
<dbReference type="PANTHER" id="PTHR21397">
    <property type="entry name" value="CHROMATIN COMPLEXES SUBUNIT BAP18-RELATED"/>
    <property type="match status" value="1"/>
</dbReference>
<evidence type="ECO:0000256" key="1">
    <source>
        <dbReference type="ARBA" id="ARBA00004115"/>
    </source>
</evidence>
<evidence type="ECO:0000256" key="3">
    <source>
        <dbReference type="ARBA" id="ARBA00020105"/>
    </source>
</evidence>
<evidence type="ECO:0000256" key="5">
    <source>
        <dbReference type="ARBA" id="ARBA00022729"/>
    </source>
</evidence>
<protein>
    <recommendedName>
        <fullName evidence="3">ER membrane protein complex subunit 10</fullName>
    </recommendedName>
</protein>
<dbReference type="CDD" id="cd22209">
    <property type="entry name" value="EMC10"/>
    <property type="match status" value="1"/>
</dbReference>
<sequence length="224" mass="25398">MKMFTIIFFSINVLQNAICLDYDGWLNIKVEHTLNCKYEEYCARGSISLKSIRTGIPVIDQINFNDGHINELKEIAKVDGIYALRTLVSTAESKDVEIISFVRAKRFLESGLSDIIRAWVLPNGEVIALSLQVANTSQPKNIEYKSSEYKLNSTFYIRHVDPAPLPDTASYIQKLEREKEAREKGELKDNRSFLAKYWMYIVPIAIFVMISGAANPEPAAQAAR</sequence>
<comment type="subcellular location">
    <subcellularLocation>
        <location evidence="1">Endoplasmic reticulum membrane</location>
        <topology evidence="1">Single-pass type I membrane protein</topology>
    </subcellularLocation>
</comment>
<keyword evidence="7 9" id="KW-1133">Transmembrane helix</keyword>
<evidence type="ECO:0000256" key="7">
    <source>
        <dbReference type="ARBA" id="ARBA00022989"/>
    </source>
</evidence>
<evidence type="ECO:0000256" key="8">
    <source>
        <dbReference type="ARBA" id="ARBA00023136"/>
    </source>
</evidence>
<evidence type="ECO:0000256" key="10">
    <source>
        <dbReference type="SAM" id="SignalP"/>
    </source>
</evidence>
<dbReference type="PANTHER" id="PTHR21397:SF4">
    <property type="entry name" value="ER MEMBRANE PROTEIN COMPLEX SUBUNIT 10"/>
    <property type="match status" value="1"/>
</dbReference>
<name>A0A8B8I3Q6_VANTA</name>
<evidence type="ECO:0000256" key="4">
    <source>
        <dbReference type="ARBA" id="ARBA00022692"/>
    </source>
</evidence>
<keyword evidence="8 9" id="KW-0472">Membrane</keyword>
<feature type="transmembrane region" description="Helical" evidence="9">
    <location>
        <begin position="197"/>
        <end position="214"/>
    </location>
</feature>
<dbReference type="OMA" id="QFNDVLW"/>
<keyword evidence="6" id="KW-0256">Endoplasmic reticulum</keyword>
<evidence type="ECO:0000256" key="2">
    <source>
        <dbReference type="ARBA" id="ARBA00007695"/>
    </source>
</evidence>
<feature type="chain" id="PRO_5047514641" description="ER membrane protein complex subunit 10" evidence="10">
    <location>
        <begin position="20"/>
        <end position="224"/>
    </location>
</feature>
<gene>
    <name evidence="12" type="primary">LOC113397535</name>
</gene>
<organism evidence="11 12">
    <name type="scientific">Vanessa tameamea</name>
    <name type="common">Kamehameha butterfly</name>
    <dbReference type="NCBI Taxonomy" id="334116"/>
    <lineage>
        <taxon>Eukaryota</taxon>
        <taxon>Metazoa</taxon>
        <taxon>Ecdysozoa</taxon>
        <taxon>Arthropoda</taxon>
        <taxon>Hexapoda</taxon>
        <taxon>Insecta</taxon>
        <taxon>Pterygota</taxon>
        <taxon>Neoptera</taxon>
        <taxon>Endopterygota</taxon>
        <taxon>Lepidoptera</taxon>
        <taxon>Glossata</taxon>
        <taxon>Ditrysia</taxon>
        <taxon>Papilionoidea</taxon>
        <taxon>Nymphalidae</taxon>
        <taxon>Nymphalinae</taxon>
        <taxon>Vanessa</taxon>
    </lineage>
</organism>
<dbReference type="Pfam" id="PF21203">
    <property type="entry name" value="ECM10"/>
    <property type="match status" value="1"/>
</dbReference>
<feature type="signal peptide" evidence="10">
    <location>
        <begin position="1"/>
        <end position="19"/>
    </location>
</feature>
<evidence type="ECO:0000313" key="11">
    <source>
        <dbReference type="Proteomes" id="UP001652626"/>
    </source>
</evidence>
<reference evidence="12" key="2">
    <citation type="submission" date="2025-08" db="UniProtKB">
        <authorList>
            <consortium name="RefSeq"/>
        </authorList>
    </citation>
    <scope>IDENTIFICATION</scope>
    <source>
        <tissue evidence="12">Whole body</tissue>
    </source>
</reference>
<reference evidence="11" key="1">
    <citation type="submission" date="2025-05" db="UniProtKB">
        <authorList>
            <consortium name="RefSeq"/>
        </authorList>
    </citation>
    <scope>NUCLEOTIDE SEQUENCE [LARGE SCALE GENOMIC DNA]</scope>
</reference>
<dbReference type="Proteomes" id="UP001652626">
    <property type="component" value="Chromosome 3"/>
</dbReference>
<accession>A0A8B8I3Q6</accession>